<evidence type="ECO:0000313" key="2">
    <source>
        <dbReference type="EMBL" id="TFK22861.1"/>
    </source>
</evidence>
<proteinExistence type="predicted"/>
<evidence type="ECO:0000313" key="3">
    <source>
        <dbReference type="Proteomes" id="UP000307440"/>
    </source>
</evidence>
<name>A0A5C3KQM7_COPMA</name>
<keyword evidence="3" id="KW-1185">Reference proteome</keyword>
<organism evidence="2 3">
    <name type="scientific">Coprinopsis marcescibilis</name>
    <name type="common">Agaric fungus</name>
    <name type="synonym">Psathyrella marcescibilis</name>
    <dbReference type="NCBI Taxonomy" id="230819"/>
    <lineage>
        <taxon>Eukaryota</taxon>
        <taxon>Fungi</taxon>
        <taxon>Dikarya</taxon>
        <taxon>Basidiomycota</taxon>
        <taxon>Agaricomycotina</taxon>
        <taxon>Agaricomycetes</taxon>
        <taxon>Agaricomycetidae</taxon>
        <taxon>Agaricales</taxon>
        <taxon>Agaricineae</taxon>
        <taxon>Psathyrellaceae</taxon>
        <taxon>Coprinopsis</taxon>
    </lineage>
</organism>
<feature type="compositionally biased region" description="Basic and acidic residues" evidence="1">
    <location>
        <begin position="67"/>
        <end position="78"/>
    </location>
</feature>
<protein>
    <submittedName>
        <fullName evidence="2">Uncharacterized protein</fullName>
    </submittedName>
</protein>
<dbReference type="EMBL" id="ML210231">
    <property type="protein sequence ID" value="TFK22861.1"/>
    <property type="molecule type" value="Genomic_DNA"/>
</dbReference>
<dbReference type="Proteomes" id="UP000307440">
    <property type="component" value="Unassembled WGS sequence"/>
</dbReference>
<feature type="region of interest" description="Disordered" evidence="1">
    <location>
        <begin position="1"/>
        <end position="82"/>
    </location>
</feature>
<accession>A0A5C3KQM7</accession>
<evidence type="ECO:0000256" key="1">
    <source>
        <dbReference type="SAM" id="MobiDB-lite"/>
    </source>
</evidence>
<feature type="compositionally biased region" description="Basic and acidic residues" evidence="1">
    <location>
        <begin position="20"/>
        <end position="30"/>
    </location>
</feature>
<reference evidence="2 3" key="1">
    <citation type="journal article" date="2019" name="Nat. Ecol. Evol.">
        <title>Megaphylogeny resolves global patterns of mushroom evolution.</title>
        <authorList>
            <person name="Varga T."/>
            <person name="Krizsan K."/>
            <person name="Foldi C."/>
            <person name="Dima B."/>
            <person name="Sanchez-Garcia M."/>
            <person name="Sanchez-Ramirez S."/>
            <person name="Szollosi G.J."/>
            <person name="Szarkandi J.G."/>
            <person name="Papp V."/>
            <person name="Albert L."/>
            <person name="Andreopoulos W."/>
            <person name="Angelini C."/>
            <person name="Antonin V."/>
            <person name="Barry K.W."/>
            <person name="Bougher N.L."/>
            <person name="Buchanan P."/>
            <person name="Buyck B."/>
            <person name="Bense V."/>
            <person name="Catcheside P."/>
            <person name="Chovatia M."/>
            <person name="Cooper J."/>
            <person name="Damon W."/>
            <person name="Desjardin D."/>
            <person name="Finy P."/>
            <person name="Geml J."/>
            <person name="Haridas S."/>
            <person name="Hughes K."/>
            <person name="Justo A."/>
            <person name="Karasinski D."/>
            <person name="Kautmanova I."/>
            <person name="Kiss B."/>
            <person name="Kocsube S."/>
            <person name="Kotiranta H."/>
            <person name="LaButti K.M."/>
            <person name="Lechner B.E."/>
            <person name="Liimatainen K."/>
            <person name="Lipzen A."/>
            <person name="Lukacs Z."/>
            <person name="Mihaltcheva S."/>
            <person name="Morgado L.N."/>
            <person name="Niskanen T."/>
            <person name="Noordeloos M.E."/>
            <person name="Ohm R.A."/>
            <person name="Ortiz-Santana B."/>
            <person name="Ovrebo C."/>
            <person name="Racz N."/>
            <person name="Riley R."/>
            <person name="Savchenko A."/>
            <person name="Shiryaev A."/>
            <person name="Soop K."/>
            <person name="Spirin V."/>
            <person name="Szebenyi C."/>
            <person name="Tomsovsky M."/>
            <person name="Tulloss R.E."/>
            <person name="Uehling J."/>
            <person name="Grigoriev I.V."/>
            <person name="Vagvolgyi C."/>
            <person name="Papp T."/>
            <person name="Martin F.M."/>
            <person name="Miettinen O."/>
            <person name="Hibbett D.S."/>
            <person name="Nagy L.G."/>
        </authorList>
    </citation>
    <scope>NUCLEOTIDE SEQUENCE [LARGE SCALE GENOMIC DNA]</scope>
    <source>
        <strain evidence="2 3">CBS 121175</strain>
    </source>
</reference>
<dbReference type="OrthoDB" id="3028347at2759"/>
<sequence>MKGEQVTGRIVSPTSQYNEDNARKRAREMAVTEPTLQVAAPGSKKSDRNSFETRTRSSAAANNPFERVIKSESQEHGPKLYPDIAPLKRTRRASPEEASIAEHCPNCHVNTVEPYEDIKMDDSTSSCSDIVPQSSDLVSLDVYSDAVDKVSEAYLKTKLESINQLVGEICTNLIADIRHEMPHKRSPQLVNSNQAPKFNLKTAPLHNLIDIVRKAGHKEDLTVCAEVLIRDVINLFLHDQIFAGDIVSRASIQTPLVGGSDMRTRLENAFTEISSAGETSFAGSEFTTTERVPSVPWRVSQRWRAIAASPFAPQGDALAQIVPELAKDLHGRVVLCLKFSFADHFFQDDVNLITDQDHITQSVATLVQDSFDLALSIRRDMVSRRASVSCVEATKLRIPSIYYDPLAMSRAWPSTHKAASKMEMVFGCYALGLMYLSEDKSVKRAIHPAVVTTAFQKDVLQSRGGRGAQLHQLAVGAPCKSRKG</sequence>
<gene>
    <name evidence="2" type="ORF">FA15DRAFT_757714</name>
</gene>
<dbReference type="AlphaFoldDB" id="A0A5C3KQM7"/>
<feature type="compositionally biased region" description="Basic and acidic residues" evidence="1">
    <location>
        <begin position="44"/>
        <end position="55"/>
    </location>
</feature>